<sequence length="311" mass="35884">MISFLQSKEWEEFQKSVGRKTWRLGGALVIQHTLPLGFNYLYCPRPSAPTEQFFRETAKIAAREKSIFLKIDPTEQPQIIPRPPWAAGIPAKKGLGTNSPPLPRLRLASKFQTSAALQPQKSLVINLQKSEEDLLGAMYEKTRYNIRLAERHGVGVNQAGALEEFWKLLVETARRDKFYTHEQNYYEKLLMACSDNFSNELFFARQGRTLIAAALINFFKPSQTVTYLHGASLREHKEVMAPHLLHWRIMQDAKRRGFSFYDMWGIDEKKWPGITRFKLGFGGEVVEYPDSIDIIYGQFWYGIYKISKAVL</sequence>
<keyword evidence="6" id="KW-0961">Cell wall biogenesis/degradation</keyword>
<keyword evidence="4" id="KW-0573">Peptidoglycan synthesis</keyword>
<dbReference type="AlphaFoldDB" id="A0A7T5RIV1"/>
<dbReference type="InterPro" id="IPR050644">
    <property type="entry name" value="PG_Glycine_Bridge_Synth"/>
</dbReference>
<evidence type="ECO:0000256" key="1">
    <source>
        <dbReference type="ARBA" id="ARBA00009943"/>
    </source>
</evidence>
<dbReference type="GO" id="GO:0009252">
    <property type="term" value="P:peptidoglycan biosynthetic process"/>
    <property type="evidence" value="ECO:0007669"/>
    <property type="project" value="UniProtKB-KW"/>
</dbReference>
<dbReference type="InterPro" id="IPR016181">
    <property type="entry name" value="Acyl_CoA_acyltransferase"/>
</dbReference>
<dbReference type="GO" id="GO:0016755">
    <property type="term" value="F:aminoacyltransferase activity"/>
    <property type="evidence" value="ECO:0007669"/>
    <property type="project" value="InterPro"/>
</dbReference>
<dbReference type="EMBL" id="CP066690">
    <property type="protein sequence ID" value="QQG44908.1"/>
    <property type="molecule type" value="Genomic_DNA"/>
</dbReference>
<keyword evidence="3" id="KW-0133">Cell shape</keyword>
<keyword evidence="5" id="KW-0012">Acyltransferase</keyword>
<reference evidence="7 8" key="1">
    <citation type="submission" date="2020-07" db="EMBL/GenBank/DDBJ databases">
        <title>Huge and variable diversity of episymbiotic CPR bacteria and DPANN archaea in groundwater ecosystems.</title>
        <authorList>
            <person name="He C.Y."/>
            <person name="Keren R."/>
            <person name="Whittaker M."/>
            <person name="Farag I.F."/>
            <person name="Doudna J."/>
            <person name="Cate J.H.D."/>
            <person name="Banfield J.F."/>
        </authorList>
    </citation>
    <scope>NUCLEOTIDE SEQUENCE [LARGE SCALE GENOMIC DNA]</scope>
    <source>
        <strain evidence="7">NC_groundwater_541_Ag_S-0.1um_46_50</strain>
    </source>
</reference>
<evidence type="ECO:0000256" key="6">
    <source>
        <dbReference type="ARBA" id="ARBA00023316"/>
    </source>
</evidence>
<dbReference type="Pfam" id="PF02388">
    <property type="entry name" value="FemAB"/>
    <property type="match status" value="2"/>
</dbReference>
<accession>A0A7T5RIV1</accession>
<evidence type="ECO:0000256" key="4">
    <source>
        <dbReference type="ARBA" id="ARBA00022984"/>
    </source>
</evidence>
<dbReference type="SUPFAM" id="SSF55729">
    <property type="entry name" value="Acyl-CoA N-acyltransferases (Nat)"/>
    <property type="match status" value="2"/>
</dbReference>
<proteinExistence type="inferred from homology"/>
<dbReference type="PANTHER" id="PTHR36174">
    <property type="entry name" value="LIPID II:GLYCINE GLYCYLTRANSFERASE"/>
    <property type="match status" value="1"/>
</dbReference>
<dbReference type="InterPro" id="IPR003447">
    <property type="entry name" value="FEMABX"/>
</dbReference>
<dbReference type="Proteomes" id="UP000595618">
    <property type="component" value="Chromosome"/>
</dbReference>
<evidence type="ECO:0000256" key="3">
    <source>
        <dbReference type="ARBA" id="ARBA00022960"/>
    </source>
</evidence>
<evidence type="ECO:0000256" key="5">
    <source>
        <dbReference type="ARBA" id="ARBA00023315"/>
    </source>
</evidence>
<dbReference type="PROSITE" id="PS51191">
    <property type="entry name" value="FEMABX"/>
    <property type="match status" value="1"/>
</dbReference>
<dbReference type="GO" id="GO:0008360">
    <property type="term" value="P:regulation of cell shape"/>
    <property type="evidence" value="ECO:0007669"/>
    <property type="project" value="UniProtKB-KW"/>
</dbReference>
<protein>
    <submittedName>
        <fullName evidence="7">Peptidoglycan bridge formation glycyltransferase FemA/FemB family protein</fullName>
    </submittedName>
</protein>
<dbReference type="PANTHER" id="PTHR36174:SF1">
    <property type="entry name" value="LIPID II:GLYCINE GLYCYLTRANSFERASE"/>
    <property type="match status" value="1"/>
</dbReference>
<name>A0A7T5RIV1_9BACT</name>
<evidence type="ECO:0000313" key="7">
    <source>
        <dbReference type="EMBL" id="QQG44908.1"/>
    </source>
</evidence>
<comment type="similarity">
    <text evidence="1">Belongs to the FemABX family.</text>
</comment>
<evidence type="ECO:0000256" key="2">
    <source>
        <dbReference type="ARBA" id="ARBA00022679"/>
    </source>
</evidence>
<evidence type="ECO:0000313" key="8">
    <source>
        <dbReference type="Proteomes" id="UP000595618"/>
    </source>
</evidence>
<dbReference type="Gene3D" id="3.40.630.30">
    <property type="match status" value="2"/>
</dbReference>
<dbReference type="GO" id="GO:0071555">
    <property type="term" value="P:cell wall organization"/>
    <property type="evidence" value="ECO:0007669"/>
    <property type="project" value="UniProtKB-KW"/>
</dbReference>
<keyword evidence="2 7" id="KW-0808">Transferase</keyword>
<organism evidence="7 8">
    <name type="scientific">Candidatus Sungiibacteriota bacterium</name>
    <dbReference type="NCBI Taxonomy" id="2750080"/>
    <lineage>
        <taxon>Bacteria</taxon>
        <taxon>Candidatus Sungiibacteriota</taxon>
    </lineage>
</organism>
<gene>
    <name evidence="7" type="ORF">HYW89_02745</name>
</gene>